<keyword evidence="4" id="KW-0411">Iron-sulfur</keyword>
<feature type="domain" description="4Fe-4S ferredoxin-type" evidence="5">
    <location>
        <begin position="291"/>
        <end position="319"/>
    </location>
</feature>
<sequence>MSPERRPVGEPGQQASVCIQSMPSAGHSESMTGLLGLLRAPAASDLLPPEVVTARCVHSRLPGAGCRRCVDACPVRAWVIDDERLGIDVDRCDGCGLCAPACPEGAIVERFRTASHRCDGVETAFAACPAAGVDAGTEGLLPCLHVLGDRALLRLHARGVRRLLLCGGDCDTCPRGGVTRVQAQGARVSALLAARGQPALALEALPQTDWTSALAAARAASKRRALDRRALLLGWVQSAADGVVDLDEREPGGLARFVPPGRLVGSTELDGASHRAGFDTGGAPGGGFSLHAPAIDTQRCSGCDACARICPHQVLCIAPEAYRIDPDGCTGCGLCVDVCAGAAIHISSPAPAPETRIPLHPARCSACGVHFHVPHVPTAGAARCPVCVQAPHHQRLFQVLQA</sequence>
<accession>A0ABS1CPC8</accession>
<gene>
    <name evidence="6" type="ORF">CKO31_24230</name>
</gene>
<dbReference type="EMBL" id="NRRV01000118">
    <property type="protein sequence ID" value="MBK1633787.1"/>
    <property type="molecule type" value="Genomic_DNA"/>
</dbReference>
<dbReference type="PROSITE" id="PS00198">
    <property type="entry name" value="4FE4S_FER_1"/>
    <property type="match status" value="2"/>
</dbReference>
<dbReference type="Pfam" id="PF12838">
    <property type="entry name" value="Fer4_7"/>
    <property type="match status" value="2"/>
</dbReference>
<evidence type="ECO:0000256" key="4">
    <source>
        <dbReference type="ARBA" id="ARBA00023014"/>
    </source>
</evidence>
<evidence type="ECO:0000256" key="1">
    <source>
        <dbReference type="ARBA" id="ARBA00022485"/>
    </source>
</evidence>
<feature type="domain" description="4Fe-4S ferredoxin-type" evidence="5">
    <location>
        <begin position="83"/>
        <end position="112"/>
    </location>
</feature>
<keyword evidence="1" id="KW-0004">4Fe-4S</keyword>
<comment type="caution">
    <text evidence="6">The sequence shown here is derived from an EMBL/GenBank/DDBJ whole genome shotgun (WGS) entry which is preliminary data.</text>
</comment>
<keyword evidence="2" id="KW-0479">Metal-binding</keyword>
<keyword evidence="7" id="KW-1185">Reference proteome</keyword>
<keyword evidence="3" id="KW-0408">Iron</keyword>
<evidence type="ECO:0000256" key="3">
    <source>
        <dbReference type="ARBA" id="ARBA00023004"/>
    </source>
</evidence>
<dbReference type="InterPro" id="IPR017900">
    <property type="entry name" value="4Fe4S_Fe_S_CS"/>
</dbReference>
<dbReference type="SUPFAM" id="SSF54862">
    <property type="entry name" value="4Fe-4S ferredoxins"/>
    <property type="match status" value="2"/>
</dbReference>
<reference evidence="6 7" key="1">
    <citation type="journal article" date="2020" name="Microorganisms">
        <title>Osmotic Adaptation and Compatible Solute Biosynthesis of Phototrophic Bacteria as Revealed from Genome Analyses.</title>
        <authorList>
            <person name="Imhoff J.F."/>
            <person name="Rahn T."/>
            <person name="Kunzel S."/>
            <person name="Keller A."/>
            <person name="Neulinger S.C."/>
        </authorList>
    </citation>
    <scope>NUCLEOTIDE SEQUENCE [LARGE SCALE GENOMIC DNA]</scope>
    <source>
        <strain evidence="6 7">DSM 6210</strain>
    </source>
</reference>
<feature type="domain" description="4Fe-4S ferredoxin-type" evidence="5">
    <location>
        <begin position="320"/>
        <end position="349"/>
    </location>
</feature>
<evidence type="ECO:0000256" key="2">
    <source>
        <dbReference type="ARBA" id="ARBA00022723"/>
    </source>
</evidence>
<evidence type="ECO:0000313" key="6">
    <source>
        <dbReference type="EMBL" id="MBK1633787.1"/>
    </source>
</evidence>
<evidence type="ECO:0000313" key="7">
    <source>
        <dbReference type="Proteomes" id="UP000748752"/>
    </source>
</evidence>
<dbReference type="Gene3D" id="3.30.70.20">
    <property type="match status" value="2"/>
</dbReference>
<evidence type="ECO:0000259" key="5">
    <source>
        <dbReference type="PROSITE" id="PS51379"/>
    </source>
</evidence>
<proteinExistence type="predicted"/>
<organism evidence="6 7">
    <name type="scientific">Thiohalocapsa halophila</name>
    <dbReference type="NCBI Taxonomy" id="69359"/>
    <lineage>
        <taxon>Bacteria</taxon>
        <taxon>Pseudomonadati</taxon>
        <taxon>Pseudomonadota</taxon>
        <taxon>Gammaproteobacteria</taxon>
        <taxon>Chromatiales</taxon>
        <taxon>Chromatiaceae</taxon>
        <taxon>Thiohalocapsa</taxon>
    </lineage>
</organism>
<dbReference type="InterPro" id="IPR017896">
    <property type="entry name" value="4Fe4S_Fe-S-bd"/>
</dbReference>
<dbReference type="PANTHER" id="PTHR24960">
    <property type="entry name" value="PHOTOSYSTEM I IRON-SULFUR CENTER-RELATED"/>
    <property type="match status" value="1"/>
</dbReference>
<dbReference type="PROSITE" id="PS51379">
    <property type="entry name" value="4FE4S_FER_2"/>
    <property type="match status" value="3"/>
</dbReference>
<dbReference type="PANTHER" id="PTHR24960:SF79">
    <property type="entry name" value="PHOTOSYSTEM I IRON-SULFUR CENTER"/>
    <property type="match status" value="1"/>
</dbReference>
<name>A0ABS1CPC8_9GAMM</name>
<protein>
    <recommendedName>
        <fullName evidence="5">4Fe-4S ferredoxin-type domain-containing protein</fullName>
    </recommendedName>
</protein>
<dbReference type="Proteomes" id="UP000748752">
    <property type="component" value="Unassembled WGS sequence"/>
</dbReference>
<dbReference type="InterPro" id="IPR050157">
    <property type="entry name" value="PSI_iron-sulfur_center"/>
</dbReference>